<sequence length="102" mass="11857">MDRLAYLNTLAEAQATPMRVRRFENKNVIIRRNLANHRGLTTEVWNAWLQKMLLPYSGFEPIIEVDRFGDDPDIRFFSETQLPDAIHFILTGSREHQTAAAE</sequence>
<organism evidence="1 2">
    <name type="scientific">Lacticaseibacillus jixianensis</name>
    <dbReference type="NCBI Taxonomy" id="2486012"/>
    <lineage>
        <taxon>Bacteria</taxon>
        <taxon>Bacillati</taxon>
        <taxon>Bacillota</taxon>
        <taxon>Bacilli</taxon>
        <taxon>Lactobacillales</taxon>
        <taxon>Lactobacillaceae</taxon>
        <taxon>Lacticaseibacillus</taxon>
    </lineage>
</organism>
<comment type="caution">
    <text evidence="1">The sequence shown here is derived from an EMBL/GenBank/DDBJ whole genome shotgun (WGS) entry which is preliminary data.</text>
</comment>
<evidence type="ECO:0000313" key="1">
    <source>
        <dbReference type="EMBL" id="MFD1392356.1"/>
    </source>
</evidence>
<reference evidence="2" key="1">
    <citation type="journal article" date="2019" name="Int. J. Syst. Evol. Microbiol.">
        <title>The Global Catalogue of Microorganisms (GCM) 10K type strain sequencing project: providing services to taxonomists for standard genome sequencing and annotation.</title>
        <authorList>
            <consortium name="The Broad Institute Genomics Platform"/>
            <consortium name="The Broad Institute Genome Sequencing Center for Infectious Disease"/>
            <person name="Wu L."/>
            <person name="Ma J."/>
        </authorList>
    </citation>
    <scope>NUCLEOTIDE SEQUENCE [LARGE SCALE GENOMIC DNA]</scope>
    <source>
        <strain evidence="2">CCM 8911</strain>
    </source>
</reference>
<proteinExistence type="predicted"/>
<dbReference type="RefSeq" id="WP_125585312.1">
    <property type="nucleotide sequence ID" value="NZ_JBHTMO010000003.1"/>
</dbReference>
<accession>A0ABW4B7N4</accession>
<evidence type="ECO:0000313" key="2">
    <source>
        <dbReference type="Proteomes" id="UP001597249"/>
    </source>
</evidence>
<keyword evidence="2" id="KW-1185">Reference proteome</keyword>
<gene>
    <name evidence="1" type="ORF">ACFQ3L_01990</name>
</gene>
<dbReference type="EMBL" id="JBHTMO010000003">
    <property type="protein sequence ID" value="MFD1392356.1"/>
    <property type="molecule type" value="Genomic_DNA"/>
</dbReference>
<dbReference type="Proteomes" id="UP001597249">
    <property type="component" value="Unassembled WGS sequence"/>
</dbReference>
<protein>
    <submittedName>
        <fullName evidence="1">Uncharacterized protein</fullName>
    </submittedName>
</protein>
<name>A0ABW4B7N4_9LACO</name>